<comment type="caution">
    <text evidence="1">The sequence shown here is derived from an EMBL/GenBank/DDBJ whole genome shotgun (WGS) entry which is preliminary data.</text>
</comment>
<keyword evidence="2" id="KW-1185">Reference proteome</keyword>
<accession>A0ACB8W5L2</accession>
<evidence type="ECO:0000313" key="1">
    <source>
        <dbReference type="EMBL" id="KAI3363078.1"/>
    </source>
</evidence>
<dbReference type="Proteomes" id="UP000831701">
    <property type="component" value="Chromosome 14"/>
</dbReference>
<sequence>ERQLSSQVIVHVRGDTTFVRKSQPSPVRGDELKEGWKSFSYDYSYDSADRGSPTFASQERIFQDLGSDVLKAAFEGFNACVFAYGQTGSGKSYTMMGHTEDKGLIPRICEGLFSEIARRSKSDSVSFCTEVSYLEIYNERVQDLLKKRTMPTDGGGLKVREHPRDGPYVENLSKQLVHSHTDIEDLIVLGNANRTTASTGMNDSSSRSHAIFTISFTQLLFDAGSPRETLSKIHLVDLAGSERAGATRTTGTRLKEGANINKSLVTLGSVISALADLSVGGQSTKKKKQIFIPYRDSVLTWLLKDSLGGNAITTMIATISPADVNYGETLSTLRYASRAKNIVNSPTVNEDSGVRVIRELQAEVVRLRRLLEEASQVSRGELPSSVKVEEELNQNEAKVLALTQEWTCKWGKTRSILQEETVALRKEGSGVILDCQLPHLIGIDEDPLSTGIILYYLKEGRTLIGSDEASCSLDIVLHGPGVLGEHCVLENRAGTVTLIPQDGALCSVNGSVVTEPCQLTQGAITQLGRGTTLRFKHPTEAAQLRERRQSGLLSAFTLPLTDISKSSEDLSKVMLRHPGMEEKLTQQEVEWQQVQESLNRRNQDIKRVSKENSGAPQQQRAEEKTTGAEMEETGNGLMDELAAETAESKVPSSCLTSATIEKLQPPAIPGNYPVPHTLELDKGTIQGGVSTRDGQEQERDSCHKSGPGLMSDWPWRKAQSGAGAASYKGEEVWSGDASLQQTSVLGPGDGCGMKPEGNANEIRGVAADCYEGRPGSGGSSLGSASHLQSNRETSSTSVLPQTGAHSQPGKKPLSSQAACCPPEETTIEGQFSCTEMDESGGLEEIPEVYRRESKADTVQTSGLSSLISRVSWIIQDAGRLLRSSPTVLQQVREEGLQPVGACWSRHVLSLVRESNVLSIVRDSQVFSMVKGSFVFSLLKDSHIISVVKELPLIQHIQMEITQSVQPEEAAQVIQGCINPDATQLLVPTQTQSFSSAEKFPDDVPPIREGQGIWTRNESSGDLRSPQEHNMADIHVKQEDKLITELLPVKHIIEPEVTHAPEDKGRAFEKLKTLQHKKDVQIFNQTLIQFPDSLLNLQTLPLLDVTDALQSIIATSVLRLQKIIALYWLNVAKCIQPEPRPALLILMDSGIYTVTPHSGRLVLFHHLPWLQLKEVQIGLAGHSLRLMGTTEESILGVYTHSQKITKELCRVVLGVICPGDSRVSEHPLLHGDLMKMSLDWQASTPDLLLDAGLRVCCQFQKRLAELVYLLHCNMDRDTVSLGEVRLLLYTGVGVCISPSTHTESLAQFLLTDTHLGLVQEDAVFHPTPRSVTVAPHRPQFHDLTLRQRSDVRCVLVRDEDKNGPVRLDVILMQMRRLVGCFRGAVND</sequence>
<evidence type="ECO:0000313" key="2">
    <source>
        <dbReference type="Proteomes" id="UP000831701"/>
    </source>
</evidence>
<dbReference type="EMBL" id="CM041544">
    <property type="protein sequence ID" value="KAI3363078.1"/>
    <property type="molecule type" value="Genomic_DNA"/>
</dbReference>
<feature type="non-terminal residue" evidence="1">
    <location>
        <position position="1386"/>
    </location>
</feature>
<organism evidence="1 2">
    <name type="scientific">Scortum barcoo</name>
    <name type="common">barcoo grunter</name>
    <dbReference type="NCBI Taxonomy" id="214431"/>
    <lineage>
        <taxon>Eukaryota</taxon>
        <taxon>Metazoa</taxon>
        <taxon>Chordata</taxon>
        <taxon>Craniata</taxon>
        <taxon>Vertebrata</taxon>
        <taxon>Euteleostomi</taxon>
        <taxon>Actinopterygii</taxon>
        <taxon>Neopterygii</taxon>
        <taxon>Teleostei</taxon>
        <taxon>Neoteleostei</taxon>
        <taxon>Acanthomorphata</taxon>
        <taxon>Eupercaria</taxon>
        <taxon>Centrarchiformes</taxon>
        <taxon>Terapontoidei</taxon>
        <taxon>Terapontidae</taxon>
        <taxon>Scortum</taxon>
    </lineage>
</organism>
<proteinExistence type="predicted"/>
<feature type="non-terminal residue" evidence="1">
    <location>
        <position position="1"/>
    </location>
</feature>
<gene>
    <name evidence="1" type="ORF">L3Q82_011734</name>
</gene>
<protein>
    <submittedName>
        <fullName evidence="1">Uncharacterized protein</fullName>
    </submittedName>
</protein>
<reference evidence="1" key="1">
    <citation type="submission" date="2022-04" db="EMBL/GenBank/DDBJ databases">
        <title>Jade perch genome.</title>
        <authorList>
            <person name="Chao B."/>
        </authorList>
    </citation>
    <scope>NUCLEOTIDE SEQUENCE</scope>
    <source>
        <strain evidence="1">CB-2022</strain>
    </source>
</reference>
<name>A0ACB8W5L2_9TELE</name>